<name>A0ABT8Y3X5_9SPHN</name>
<sequence>MMKAQTGHMRLCLLGLGWFLVVLSPFVGVLPGPGGIFVFAAGLVLLLRNSAWARRRYAQLKRRWPKTGSVCDHAMRRRSALRRRAIAKARIAGAD</sequence>
<keyword evidence="1" id="KW-0812">Transmembrane</keyword>
<reference evidence="2" key="1">
    <citation type="submission" date="2023-07" db="EMBL/GenBank/DDBJ databases">
        <authorList>
            <person name="Kim M."/>
        </authorList>
    </citation>
    <scope>NUCLEOTIDE SEQUENCE</scope>
    <source>
        <strain evidence="2">BIUV-7</strain>
    </source>
</reference>
<keyword evidence="1" id="KW-0472">Membrane</keyword>
<keyword evidence="3" id="KW-1185">Reference proteome</keyword>
<evidence type="ECO:0000256" key="1">
    <source>
        <dbReference type="SAM" id="Phobius"/>
    </source>
</evidence>
<accession>A0ABT8Y3X5</accession>
<organism evidence="2 3">
    <name type="scientific">Sphingomonas natans</name>
    <dbReference type="NCBI Taxonomy" id="3063330"/>
    <lineage>
        <taxon>Bacteria</taxon>
        <taxon>Pseudomonadati</taxon>
        <taxon>Pseudomonadota</taxon>
        <taxon>Alphaproteobacteria</taxon>
        <taxon>Sphingomonadales</taxon>
        <taxon>Sphingomonadaceae</taxon>
        <taxon>Sphingomonas</taxon>
    </lineage>
</organism>
<dbReference type="InterPro" id="IPR019099">
    <property type="entry name" value="Uncharacterised_PGPGW_TM"/>
</dbReference>
<evidence type="ECO:0000313" key="2">
    <source>
        <dbReference type="EMBL" id="MDO6413018.1"/>
    </source>
</evidence>
<evidence type="ECO:0000313" key="3">
    <source>
        <dbReference type="Proteomes" id="UP001169764"/>
    </source>
</evidence>
<gene>
    <name evidence="2" type="ORF">Q4F19_01350</name>
</gene>
<proteinExistence type="predicted"/>
<feature type="transmembrane region" description="Helical" evidence="1">
    <location>
        <begin position="35"/>
        <end position="53"/>
    </location>
</feature>
<dbReference type="EMBL" id="JAUOTP010000001">
    <property type="protein sequence ID" value="MDO6413018.1"/>
    <property type="molecule type" value="Genomic_DNA"/>
</dbReference>
<comment type="caution">
    <text evidence="2">The sequence shown here is derived from an EMBL/GenBank/DDBJ whole genome shotgun (WGS) entry which is preliminary data.</text>
</comment>
<protein>
    <submittedName>
        <fullName evidence="2">PGPGW domain-containing protein</fullName>
    </submittedName>
</protein>
<dbReference type="Pfam" id="PF09656">
    <property type="entry name" value="PGPGW"/>
    <property type="match status" value="1"/>
</dbReference>
<dbReference type="Proteomes" id="UP001169764">
    <property type="component" value="Unassembled WGS sequence"/>
</dbReference>
<keyword evidence="1" id="KW-1133">Transmembrane helix</keyword>